<dbReference type="AlphaFoldDB" id="A0A1I1TPG7"/>
<proteinExistence type="predicted"/>
<accession>A0A1I1TPG7</accession>
<dbReference type="PANTHER" id="PTHR34387:SF1">
    <property type="entry name" value="PERIPLASMIC IMMUNOGENIC PROTEIN"/>
    <property type="match status" value="1"/>
</dbReference>
<keyword evidence="1" id="KW-0732">Signal</keyword>
<dbReference type="OrthoDB" id="5985609at2"/>
<dbReference type="InterPro" id="IPR052022">
    <property type="entry name" value="26kDa_periplasmic_antigen"/>
</dbReference>
<feature type="chain" id="PRO_5011572033" description="Oxidative stress defense protein" evidence="1">
    <location>
        <begin position="19"/>
        <end position="240"/>
    </location>
</feature>
<dbReference type="Pfam" id="PF04402">
    <property type="entry name" value="SIMPL"/>
    <property type="match status" value="1"/>
</dbReference>
<evidence type="ECO:0000313" key="2">
    <source>
        <dbReference type="EMBL" id="SFD58403.1"/>
    </source>
</evidence>
<evidence type="ECO:0000256" key="1">
    <source>
        <dbReference type="SAM" id="SignalP"/>
    </source>
</evidence>
<dbReference type="RefSeq" id="WP_091991015.1">
    <property type="nucleotide sequence ID" value="NZ_FOLO01000070.1"/>
</dbReference>
<name>A0A1I1TPG7_9GAMM</name>
<dbReference type="Proteomes" id="UP000198862">
    <property type="component" value="Unassembled WGS sequence"/>
</dbReference>
<dbReference type="GO" id="GO:0006974">
    <property type="term" value="P:DNA damage response"/>
    <property type="evidence" value="ECO:0007669"/>
    <property type="project" value="TreeGrafter"/>
</dbReference>
<dbReference type="STRING" id="1123010.SAMN02745724_04901"/>
<dbReference type="Gene3D" id="3.30.110.170">
    <property type="entry name" value="Protein of unknown function (DUF541), domain 1"/>
    <property type="match status" value="1"/>
</dbReference>
<evidence type="ECO:0000313" key="3">
    <source>
        <dbReference type="Proteomes" id="UP000198862"/>
    </source>
</evidence>
<organism evidence="2 3">
    <name type="scientific">Pseudoalteromonas denitrificans DSM 6059</name>
    <dbReference type="NCBI Taxonomy" id="1123010"/>
    <lineage>
        <taxon>Bacteria</taxon>
        <taxon>Pseudomonadati</taxon>
        <taxon>Pseudomonadota</taxon>
        <taxon>Gammaproteobacteria</taxon>
        <taxon>Alteromonadales</taxon>
        <taxon>Pseudoalteromonadaceae</taxon>
        <taxon>Pseudoalteromonas</taxon>
    </lineage>
</organism>
<gene>
    <name evidence="2" type="ORF">SAMN02745724_04901</name>
</gene>
<feature type="signal peptide" evidence="1">
    <location>
        <begin position="1"/>
        <end position="18"/>
    </location>
</feature>
<sequence>MKLLTSIAILAMSFTALANTQLPNNRHISVTGTAELSAKPDIAVINLHVESNNKTSLAAKTEVDTRVNNLLDGIEKFKVDESNVSASSISTEPRYSYRNNENPKITGYVARRTLKVTLNDLKKLNKFIDFALSVKINSVRNIELKSSKEKALKDEAIALAVKNAKEKGRSLAHAFDADLGRIYSINTNSNNSVYRYGANRDAEMVQHSAMKGSAPQPGRYLQENIKFSASISVVFDLEVK</sequence>
<dbReference type="EMBL" id="FOLO01000070">
    <property type="protein sequence ID" value="SFD58403.1"/>
    <property type="molecule type" value="Genomic_DNA"/>
</dbReference>
<evidence type="ECO:0008006" key="4">
    <source>
        <dbReference type="Google" id="ProtNLM"/>
    </source>
</evidence>
<dbReference type="Gene3D" id="3.30.70.2970">
    <property type="entry name" value="Protein of unknown function (DUF541), domain 2"/>
    <property type="match status" value="1"/>
</dbReference>
<dbReference type="PANTHER" id="PTHR34387">
    <property type="entry name" value="SLR1258 PROTEIN"/>
    <property type="match status" value="1"/>
</dbReference>
<dbReference type="InterPro" id="IPR007497">
    <property type="entry name" value="SIMPL/DUF541"/>
</dbReference>
<reference evidence="2 3" key="1">
    <citation type="submission" date="2016-10" db="EMBL/GenBank/DDBJ databases">
        <authorList>
            <person name="de Groot N.N."/>
        </authorList>
    </citation>
    <scope>NUCLEOTIDE SEQUENCE [LARGE SCALE GENOMIC DNA]</scope>
    <source>
        <strain evidence="2 3">DSM 6059</strain>
    </source>
</reference>
<keyword evidence="3" id="KW-1185">Reference proteome</keyword>
<protein>
    <recommendedName>
        <fullName evidence="4">Oxidative stress defense protein</fullName>
    </recommendedName>
</protein>